<dbReference type="InterPro" id="IPR036812">
    <property type="entry name" value="NAD(P)_OxRdtase_dom_sf"/>
</dbReference>
<keyword evidence="2" id="KW-0521">NADP</keyword>
<dbReference type="AlphaFoldDB" id="A0AAD4LVA6"/>
<comment type="similarity">
    <text evidence="1">Belongs to the aldo/keto reductase family.</text>
</comment>
<evidence type="ECO:0000256" key="1">
    <source>
        <dbReference type="ARBA" id="ARBA00007905"/>
    </source>
</evidence>
<evidence type="ECO:0000313" key="5">
    <source>
        <dbReference type="EMBL" id="KAI0292063.1"/>
    </source>
</evidence>
<dbReference type="PANTHER" id="PTHR43827">
    <property type="entry name" value="2,5-DIKETO-D-GLUCONIC ACID REDUCTASE"/>
    <property type="match status" value="1"/>
</dbReference>
<dbReference type="EMBL" id="WTXG01000133">
    <property type="protein sequence ID" value="KAI0292063.1"/>
    <property type="molecule type" value="Genomic_DNA"/>
</dbReference>
<comment type="caution">
    <text evidence="5">The sequence shown here is derived from an EMBL/GenBank/DDBJ whole genome shotgun (WGS) entry which is preliminary data.</text>
</comment>
<dbReference type="SUPFAM" id="SSF51430">
    <property type="entry name" value="NAD(P)-linked oxidoreductase"/>
    <property type="match status" value="1"/>
</dbReference>
<protein>
    <submittedName>
        <fullName evidence="5">NADP-dependent oxidoreductase domain-containing protein</fullName>
    </submittedName>
</protein>
<dbReference type="InterPro" id="IPR023210">
    <property type="entry name" value="NADP_OxRdtase_dom"/>
</dbReference>
<dbReference type="Proteomes" id="UP001203297">
    <property type="component" value="Unassembled WGS sequence"/>
</dbReference>
<reference evidence="5" key="1">
    <citation type="journal article" date="2022" name="New Phytol.">
        <title>Evolutionary transition to the ectomycorrhizal habit in the genomes of a hyperdiverse lineage of mushroom-forming fungi.</title>
        <authorList>
            <person name="Looney B."/>
            <person name="Miyauchi S."/>
            <person name="Morin E."/>
            <person name="Drula E."/>
            <person name="Courty P.E."/>
            <person name="Kohler A."/>
            <person name="Kuo A."/>
            <person name="LaButti K."/>
            <person name="Pangilinan J."/>
            <person name="Lipzen A."/>
            <person name="Riley R."/>
            <person name="Andreopoulos W."/>
            <person name="He G."/>
            <person name="Johnson J."/>
            <person name="Nolan M."/>
            <person name="Tritt A."/>
            <person name="Barry K.W."/>
            <person name="Grigoriev I.V."/>
            <person name="Nagy L.G."/>
            <person name="Hibbett D."/>
            <person name="Henrissat B."/>
            <person name="Matheny P.B."/>
            <person name="Labbe J."/>
            <person name="Martin F.M."/>
        </authorList>
    </citation>
    <scope>NUCLEOTIDE SEQUENCE</scope>
    <source>
        <strain evidence="5">BPL690</strain>
    </source>
</reference>
<dbReference type="Pfam" id="PF00248">
    <property type="entry name" value="Aldo_ket_red"/>
    <property type="match status" value="1"/>
</dbReference>
<dbReference type="PRINTS" id="PR00069">
    <property type="entry name" value="ALDKETRDTASE"/>
</dbReference>
<dbReference type="Gene3D" id="3.20.20.100">
    <property type="entry name" value="NADP-dependent oxidoreductase domain"/>
    <property type="match status" value="1"/>
</dbReference>
<feature type="domain" description="NADP-dependent oxidoreductase" evidence="4">
    <location>
        <begin position="1"/>
        <end position="50"/>
    </location>
</feature>
<keyword evidence="3" id="KW-0560">Oxidoreductase</keyword>
<dbReference type="PANTHER" id="PTHR43827:SF3">
    <property type="entry name" value="NADP-DEPENDENT OXIDOREDUCTASE DOMAIN-CONTAINING PROTEIN"/>
    <property type="match status" value="1"/>
</dbReference>
<name>A0AAD4LVA6_9AGAM</name>
<gene>
    <name evidence="5" type="ORF">B0F90DRAFT_1647091</name>
</gene>
<dbReference type="GO" id="GO:0016616">
    <property type="term" value="F:oxidoreductase activity, acting on the CH-OH group of donors, NAD or NADP as acceptor"/>
    <property type="evidence" value="ECO:0007669"/>
    <property type="project" value="UniProtKB-ARBA"/>
</dbReference>
<evidence type="ECO:0000256" key="2">
    <source>
        <dbReference type="ARBA" id="ARBA00022857"/>
    </source>
</evidence>
<evidence type="ECO:0000259" key="4">
    <source>
        <dbReference type="Pfam" id="PF00248"/>
    </source>
</evidence>
<sequence length="202" mass="22109">KALEAGFSHLDTAAIYANEQFIGKATRESGLGREDVWATTKYDDGVVSEEVHSSFQKVRVPMLGLPSRSLFFFSRRSSPLISRTLVRVRARGRSIGVGNFTMDLLQCIVKTGKRVPAVNQIRLHLYNYASRKDVLEFSAKHAIVTEVYGSLAPITTFPGGLIDPTLARIAARIGGTSAQVIFTWAHSMGGAPDETSTYPSFN</sequence>
<feature type="non-terminal residue" evidence="5">
    <location>
        <position position="202"/>
    </location>
</feature>
<dbReference type="InterPro" id="IPR020471">
    <property type="entry name" value="AKR"/>
</dbReference>
<organism evidence="5 6">
    <name type="scientific">Multifurca ochricompacta</name>
    <dbReference type="NCBI Taxonomy" id="376703"/>
    <lineage>
        <taxon>Eukaryota</taxon>
        <taxon>Fungi</taxon>
        <taxon>Dikarya</taxon>
        <taxon>Basidiomycota</taxon>
        <taxon>Agaricomycotina</taxon>
        <taxon>Agaricomycetes</taxon>
        <taxon>Russulales</taxon>
        <taxon>Russulaceae</taxon>
        <taxon>Multifurca</taxon>
    </lineage>
</organism>
<evidence type="ECO:0000256" key="3">
    <source>
        <dbReference type="ARBA" id="ARBA00023002"/>
    </source>
</evidence>
<keyword evidence="6" id="KW-1185">Reference proteome</keyword>
<evidence type="ECO:0000313" key="6">
    <source>
        <dbReference type="Proteomes" id="UP001203297"/>
    </source>
</evidence>
<proteinExistence type="inferred from homology"/>
<accession>A0AAD4LVA6</accession>